<reference evidence="3" key="1">
    <citation type="journal article" date="2010" name="Nat. Biotechnol.">
        <title>Draft genome sequence of the oilseed species Ricinus communis.</title>
        <authorList>
            <person name="Chan A.P."/>
            <person name="Crabtree J."/>
            <person name="Zhao Q."/>
            <person name="Lorenzi H."/>
            <person name="Orvis J."/>
            <person name="Puiu D."/>
            <person name="Melake-Berhan A."/>
            <person name="Jones K.M."/>
            <person name="Redman J."/>
            <person name="Chen G."/>
            <person name="Cahoon E.B."/>
            <person name="Gedil M."/>
            <person name="Stanke M."/>
            <person name="Haas B.J."/>
            <person name="Wortman J.R."/>
            <person name="Fraser-Liggett C.M."/>
            <person name="Ravel J."/>
            <person name="Rabinowicz P.D."/>
        </authorList>
    </citation>
    <scope>NUCLEOTIDE SEQUENCE [LARGE SCALE GENOMIC DNA]</scope>
    <source>
        <strain evidence="3">cv. Hale</strain>
    </source>
</reference>
<evidence type="ECO:0000256" key="1">
    <source>
        <dbReference type="SAM" id="MobiDB-lite"/>
    </source>
</evidence>
<evidence type="ECO:0000313" key="3">
    <source>
        <dbReference type="Proteomes" id="UP000008311"/>
    </source>
</evidence>
<sequence>MNPEIESGFCKSKGRVFRKKFPRKANHWHKTPTSTANDIQAFQTPTKRFQELYEQEKQEFEAKAERQSSSTANATTTITTSTYYATATASKSLTDKQIKTT</sequence>
<protein>
    <submittedName>
        <fullName evidence="2">Uncharacterized protein</fullName>
    </submittedName>
</protein>
<accession>B9STN1</accession>
<gene>
    <name evidence="2" type="ORF">RCOM_0825900</name>
</gene>
<dbReference type="InParanoid" id="B9STN1"/>
<dbReference type="AlphaFoldDB" id="B9STN1"/>
<feature type="region of interest" description="Disordered" evidence="1">
    <location>
        <begin position="56"/>
        <end position="76"/>
    </location>
</feature>
<keyword evidence="3" id="KW-1185">Reference proteome</keyword>
<organism evidence="2 3">
    <name type="scientific">Ricinus communis</name>
    <name type="common">Castor bean</name>
    <dbReference type="NCBI Taxonomy" id="3988"/>
    <lineage>
        <taxon>Eukaryota</taxon>
        <taxon>Viridiplantae</taxon>
        <taxon>Streptophyta</taxon>
        <taxon>Embryophyta</taxon>
        <taxon>Tracheophyta</taxon>
        <taxon>Spermatophyta</taxon>
        <taxon>Magnoliopsida</taxon>
        <taxon>eudicotyledons</taxon>
        <taxon>Gunneridae</taxon>
        <taxon>Pentapetalae</taxon>
        <taxon>rosids</taxon>
        <taxon>fabids</taxon>
        <taxon>Malpighiales</taxon>
        <taxon>Euphorbiaceae</taxon>
        <taxon>Acalyphoideae</taxon>
        <taxon>Acalypheae</taxon>
        <taxon>Ricinus</taxon>
    </lineage>
</organism>
<dbReference type="Proteomes" id="UP000008311">
    <property type="component" value="Unassembled WGS sequence"/>
</dbReference>
<feature type="compositionally biased region" description="Basic and acidic residues" evidence="1">
    <location>
        <begin position="56"/>
        <end position="66"/>
    </location>
</feature>
<proteinExistence type="predicted"/>
<dbReference type="EMBL" id="EQ974133">
    <property type="protein sequence ID" value="EEF33017.1"/>
    <property type="molecule type" value="Genomic_DNA"/>
</dbReference>
<name>B9STN1_RICCO</name>
<evidence type="ECO:0000313" key="2">
    <source>
        <dbReference type="EMBL" id="EEF33017.1"/>
    </source>
</evidence>